<dbReference type="EMBL" id="BEHY01000021">
    <property type="protein sequence ID" value="GBD08913.1"/>
    <property type="molecule type" value="Genomic_DNA"/>
</dbReference>
<accession>A0A2H5Y645</accession>
<name>A0A2H5Y645_9CHLR</name>
<organism evidence="1 2">
    <name type="scientific">Candidatus Thermoflexus japonica</name>
    <dbReference type="NCBI Taxonomy" id="2035417"/>
    <lineage>
        <taxon>Bacteria</taxon>
        <taxon>Bacillati</taxon>
        <taxon>Chloroflexota</taxon>
        <taxon>Thermoflexia</taxon>
        <taxon>Thermoflexales</taxon>
        <taxon>Thermoflexaceae</taxon>
        <taxon>Thermoflexus</taxon>
    </lineage>
</organism>
<evidence type="ECO:0000313" key="2">
    <source>
        <dbReference type="Proteomes" id="UP000236642"/>
    </source>
</evidence>
<comment type="caution">
    <text evidence="1">The sequence shown here is derived from an EMBL/GenBank/DDBJ whole genome shotgun (WGS) entry which is preliminary data.</text>
</comment>
<evidence type="ECO:0008006" key="3">
    <source>
        <dbReference type="Google" id="ProtNLM"/>
    </source>
</evidence>
<dbReference type="Proteomes" id="UP000236642">
    <property type="component" value="Unassembled WGS sequence"/>
</dbReference>
<dbReference type="Pfam" id="PF10722">
    <property type="entry name" value="YbjN"/>
    <property type="match status" value="1"/>
</dbReference>
<evidence type="ECO:0000313" key="1">
    <source>
        <dbReference type="EMBL" id="GBD08913.1"/>
    </source>
</evidence>
<sequence length="149" mass="17062">MGKSMRIQALEDEQAFAHALADALEQLGWEIVHRPSLENEPLIVRRPSTYRILLRYVHHQPQINRILIYVLFGGRGPENLGLEALRAVNRLNDTYNLAKLSFDEDGDVWCQTVFPFGAALDAELFSAYLEWWDAALTAWAQEHLEPFVA</sequence>
<gene>
    <name evidence="1" type="ORF">HRbin22_01159</name>
</gene>
<reference evidence="2" key="1">
    <citation type="submission" date="2017-09" db="EMBL/GenBank/DDBJ databases">
        <title>Metaegenomics of thermophilic ammonia-oxidizing enrichment culture.</title>
        <authorList>
            <person name="Kato S."/>
            <person name="Suzuki K."/>
        </authorList>
    </citation>
    <scope>NUCLEOTIDE SEQUENCE [LARGE SCALE GENOMIC DNA]</scope>
</reference>
<proteinExistence type="predicted"/>
<dbReference type="AlphaFoldDB" id="A0A2H5Y645"/>
<protein>
    <recommendedName>
        <fullName evidence="3">YbjN domain-containing protein</fullName>
    </recommendedName>
</protein>
<dbReference type="InterPro" id="IPR019660">
    <property type="entry name" value="Put_sensory_transdc_reg_YbjN"/>
</dbReference>